<comment type="similarity">
    <text evidence="3 13">Belongs to the membrane-bound acyltransferase family.</text>
</comment>
<dbReference type="GO" id="GO:0005886">
    <property type="term" value="C:plasma membrane"/>
    <property type="evidence" value="ECO:0007669"/>
    <property type="project" value="UniProtKB-SubCell"/>
</dbReference>
<dbReference type="EMBL" id="FNPE01000025">
    <property type="protein sequence ID" value="SDZ44508.1"/>
    <property type="molecule type" value="Genomic_DNA"/>
</dbReference>
<feature type="transmembrane region" description="Helical" evidence="14">
    <location>
        <begin position="140"/>
        <end position="158"/>
    </location>
</feature>
<evidence type="ECO:0000256" key="9">
    <source>
        <dbReference type="ARBA" id="ARBA00022989"/>
    </source>
</evidence>
<keyword evidence="8" id="KW-0016">Alginate biosynthesis</keyword>
<evidence type="ECO:0000256" key="7">
    <source>
        <dbReference type="ARBA" id="ARBA00022692"/>
    </source>
</evidence>
<feature type="transmembrane region" description="Helical" evidence="14">
    <location>
        <begin position="98"/>
        <end position="120"/>
    </location>
</feature>
<evidence type="ECO:0000256" key="6">
    <source>
        <dbReference type="ARBA" id="ARBA00022679"/>
    </source>
</evidence>
<feature type="transmembrane region" description="Helical" evidence="14">
    <location>
        <begin position="170"/>
        <end position="189"/>
    </location>
</feature>
<evidence type="ECO:0000256" key="4">
    <source>
        <dbReference type="ARBA" id="ARBA00016084"/>
    </source>
</evidence>
<dbReference type="PANTHER" id="PTHR13285:SF23">
    <property type="entry name" value="TEICHOIC ACID D-ALANYLTRANSFERASE"/>
    <property type="match status" value="1"/>
</dbReference>
<dbReference type="Pfam" id="PF03062">
    <property type="entry name" value="MBOAT"/>
    <property type="match status" value="1"/>
</dbReference>
<keyword evidence="6 13" id="KW-0808">Transferase</keyword>
<reference evidence="15 16" key="1">
    <citation type="submission" date="2016-10" db="EMBL/GenBank/DDBJ databases">
        <authorList>
            <person name="de Groot N.N."/>
        </authorList>
    </citation>
    <scope>NUCLEOTIDE SEQUENCE [LARGE SCALE GENOMIC DNA]</scope>
    <source>
        <strain evidence="15 16">LMG 24775</strain>
    </source>
</reference>
<feature type="transmembrane region" description="Helical" evidence="14">
    <location>
        <begin position="406"/>
        <end position="426"/>
    </location>
</feature>
<evidence type="ECO:0000256" key="11">
    <source>
        <dbReference type="ARBA" id="ARBA00023315"/>
    </source>
</evidence>
<evidence type="ECO:0000313" key="16">
    <source>
        <dbReference type="Proteomes" id="UP000183417"/>
    </source>
</evidence>
<dbReference type="PIRSF" id="PIRSF500217">
    <property type="entry name" value="AlgI"/>
    <property type="match status" value="1"/>
</dbReference>
<sequence length="547" mass="61118">MKKRRSRIWTPPPRLRETARYMLFNSYLFLLLFLPIALAGHYLAGAISLRLAAFWLCLTSFVFYGWWNPQFVALLALSIAFNYVVSRLILRFAGHARLQGLVTALGVGADLAALFHYKYFATLFNFLGEWGLTQGGMHELILPLGISFFTFTQIGYLLDCRSGIVKERSLLSYVLFVTFFPHLIAGPILHHKEMMPQFAQPDNYRFRADNLSIGGTLFVIGLAKKVLLADEIAPYADAGFAAPGELQFWAAWGASLSYALQLYFDFSGYSDMALGLARMFGIRFPLNFNSPYKAGSIIDFWARWHMTLTRYLTAYLYYPVAMAISRAREKRGLSVGSSAARTPGGFAATIVVPTLFTMGLAGIWHGAGLQYVIFGLLHAFYLSVNHAWRIFVVSRKPAAARKSGRGVQALCVVITFIAVLIAQTFFRAHGVGDAMLLLKGMAGLRGVEALESLSHVQGLALGDAIRLAIGHHMQLALVLLLLAIAWFTPNAHQILGRFSPAMFKVQEAPRAWMHWRPSAGWTAVTLVLLFLCLVNLHKETRFLYFQF</sequence>
<protein>
    <recommendedName>
        <fullName evidence="4">Probable alginate O-acetylase AlgI</fullName>
    </recommendedName>
    <alternativeName>
        <fullName evidence="12">Alginate biosynthesis protein AlgI</fullName>
    </alternativeName>
</protein>
<evidence type="ECO:0000256" key="14">
    <source>
        <dbReference type="SAM" id="Phobius"/>
    </source>
</evidence>
<dbReference type="InterPro" id="IPR051085">
    <property type="entry name" value="MB_O-acyltransferase"/>
</dbReference>
<evidence type="ECO:0000256" key="3">
    <source>
        <dbReference type="ARBA" id="ARBA00010323"/>
    </source>
</evidence>
<feature type="transmembrane region" description="Helical" evidence="14">
    <location>
        <begin position="346"/>
        <end position="365"/>
    </location>
</feature>
<keyword evidence="11 13" id="KW-0012">Acyltransferase</keyword>
<keyword evidence="9 14" id="KW-1133">Transmembrane helix</keyword>
<feature type="transmembrane region" description="Helical" evidence="14">
    <location>
        <begin position="21"/>
        <end position="44"/>
    </location>
</feature>
<feature type="transmembrane region" description="Helical" evidence="14">
    <location>
        <begin position="371"/>
        <end position="394"/>
    </location>
</feature>
<feature type="transmembrane region" description="Helical" evidence="14">
    <location>
        <begin position="64"/>
        <end position="86"/>
    </location>
</feature>
<dbReference type="GO" id="GO:0016746">
    <property type="term" value="F:acyltransferase activity"/>
    <property type="evidence" value="ECO:0007669"/>
    <property type="project" value="UniProtKB-KW"/>
</dbReference>
<keyword evidence="7 14" id="KW-0812">Transmembrane</keyword>
<keyword evidence="10 13" id="KW-0472">Membrane</keyword>
<evidence type="ECO:0000256" key="2">
    <source>
        <dbReference type="ARBA" id="ARBA00005182"/>
    </source>
</evidence>
<evidence type="ECO:0000256" key="8">
    <source>
        <dbReference type="ARBA" id="ARBA00022841"/>
    </source>
</evidence>
<evidence type="ECO:0000256" key="1">
    <source>
        <dbReference type="ARBA" id="ARBA00004651"/>
    </source>
</evidence>
<dbReference type="InterPro" id="IPR004299">
    <property type="entry name" value="MBOAT_fam"/>
</dbReference>
<comment type="subcellular location">
    <subcellularLocation>
        <location evidence="1">Cell membrane</location>
        <topology evidence="1">Multi-pass membrane protein</topology>
    </subcellularLocation>
</comment>
<dbReference type="PIRSF" id="PIRSF016636">
    <property type="entry name" value="AlgI_DltB"/>
    <property type="match status" value="1"/>
</dbReference>
<evidence type="ECO:0000256" key="10">
    <source>
        <dbReference type="ARBA" id="ARBA00023136"/>
    </source>
</evidence>
<dbReference type="InterPro" id="IPR024194">
    <property type="entry name" value="Ac/AlaTfrase_AlgI/DltB"/>
</dbReference>
<dbReference type="GO" id="GO:0042121">
    <property type="term" value="P:alginic acid biosynthetic process"/>
    <property type="evidence" value="ECO:0007669"/>
    <property type="project" value="UniProtKB-KW"/>
</dbReference>
<evidence type="ECO:0000256" key="13">
    <source>
        <dbReference type="PIRNR" id="PIRNR016636"/>
    </source>
</evidence>
<gene>
    <name evidence="15" type="ORF">SAMN05421547_1254</name>
</gene>
<feature type="transmembrane region" description="Helical" evidence="14">
    <location>
        <begin position="519"/>
        <end position="537"/>
    </location>
</feature>
<feature type="transmembrane region" description="Helical" evidence="14">
    <location>
        <begin position="469"/>
        <end position="488"/>
    </location>
</feature>
<proteinExistence type="inferred from homology"/>
<organism evidence="15 16">
    <name type="scientific">Delftia lacustris</name>
    <dbReference type="NCBI Taxonomy" id="558537"/>
    <lineage>
        <taxon>Bacteria</taxon>
        <taxon>Pseudomonadati</taxon>
        <taxon>Pseudomonadota</taxon>
        <taxon>Betaproteobacteria</taxon>
        <taxon>Burkholderiales</taxon>
        <taxon>Comamonadaceae</taxon>
        <taxon>Delftia</taxon>
    </lineage>
</organism>
<name>A0A1H3T3P5_9BURK</name>
<evidence type="ECO:0000256" key="12">
    <source>
        <dbReference type="ARBA" id="ARBA00031030"/>
    </source>
</evidence>
<keyword evidence="5 13" id="KW-1003">Cell membrane</keyword>
<accession>A0A1H3T3P5</accession>
<dbReference type="AlphaFoldDB" id="A0A1H3T3P5"/>
<dbReference type="Proteomes" id="UP000183417">
    <property type="component" value="Unassembled WGS sequence"/>
</dbReference>
<dbReference type="PANTHER" id="PTHR13285">
    <property type="entry name" value="ACYLTRANSFERASE"/>
    <property type="match status" value="1"/>
</dbReference>
<comment type="pathway">
    <text evidence="2">Glycan biosynthesis; alginate biosynthesis.</text>
</comment>
<evidence type="ECO:0000313" key="15">
    <source>
        <dbReference type="EMBL" id="SDZ44508.1"/>
    </source>
</evidence>
<evidence type="ECO:0000256" key="5">
    <source>
        <dbReference type="ARBA" id="ARBA00022475"/>
    </source>
</evidence>
<dbReference type="InterPro" id="IPR028362">
    <property type="entry name" value="AlgI"/>
</dbReference>